<dbReference type="InterPro" id="IPR029044">
    <property type="entry name" value="Nucleotide-diphossugar_trans"/>
</dbReference>
<dbReference type="PANTHER" id="PTHR42866">
    <property type="entry name" value="3-DEOXY-MANNO-OCTULOSONATE CYTIDYLYLTRANSFERASE"/>
    <property type="match status" value="1"/>
</dbReference>
<protein>
    <submittedName>
        <fullName evidence="1">Spore coat polysaccharide biosynthesis protein SpsF</fullName>
    </submittedName>
</protein>
<dbReference type="CDD" id="cd02518">
    <property type="entry name" value="GT2_SpsF"/>
    <property type="match status" value="1"/>
</dbReference>
<evidence type="ECO:0000313" key="2">
    <source>
        <dbReference type="Proteomes" id="UP001236723"/>
    </source>
</evidence>
<organism evidence="1 2">
    <name type="scientific">Alkalibacillus filiformis</name>
    <dbReference type="NCBI Taxonomy" id="200990"/>
    <lineage>
        <taxon>Bacteria</taxon>
        <taxon>Bacillati</taxon>
        <taxon>Bacillota</taxon>
        <taxon>Bacilli</taxon>
        <taxon>Bacillales</taxon>
        <taxon>Bacillaceae</taxon>
        <taxon>Alkalibacillus</taxon>
    </lineage>
</organism>
<dbReference type="Pfam" id="PF02348">
    <property type="entry name" value="CTP_transf_3"/>
    <property type="match status" value="1"/>
</dbReference>
<dbReference type="PANTHER" id="PTHR42866:SF1">
    <property type="entry name" value="SPORE COAT POLYSACCHARIDE BIOSYNTHESIS PROTEIN SPSF"/>
    <property type="match status" value="1"/>
</dbReference>
<dbReference type="RefSeq" id="WP_307064931.1">
    <property type="nucleotide sequence ID" value="NZ_JAUSUP010000001.1"/>
</dbReference>
<reference evidence="1 2" key="1">
    <citation type="submission" date="2023-07" db="EMBL/GenBank/DDBJ databases">
        <title>Genomic Encyclopedia of Type Strains, Phase IV (KMG-IV): sequencing the most valuable type-strain genomes for metagenomic binning, comparative biology and taxonomic classification.</title>
        <authorList>
            <person name="Goeker M."/>
        </authorList>
    </citation>
    <scope>NUCLEOTIDE SEQUENCE [LARGE SCALE GENOMIC DNA]</scope>
    <source>
        <strain evidence="1 2">DSM 15448</strain>
    </source>
</reference>
<dbReference type="EMBL" id="JAUSUP010000001">
    <property type="protein sequence ID" value="MDQ0350238.1"/>
    <property type="molecule type" value="Genomic_DNA"/>
</dbReference>
<dbReference type="SUPFAM" id="SSF53448">
    <property type="entry name" value="Nucleotide-diphospho-sugar transferases"/>
    <property type="match status" value="1"/>
</dbReference>
<name>A0ABU0DP55_9BACI</name>
<gene>
    <name evidence="1" type="ORF">J2R98_000041</name>
</gene>
<accession>A0ABU0DP55</accession>
<proteinExistence type="predicted"/>
<dbReference type="Gene3D" id="3.90.550.10">
    <property type="entry name" value="Spore Coat Polysaccharide Biosynthesis Protein SpsA, Chain A"/>
    <property type="match status" value="1"/>
</dbReference>
<dbReference type="InterPro" id="IPR003329">
    <property type="entry name" value="Cytidylyl_trans"/>
</dbReference>
<sequence length="242" mass="27948">MKIVAIIQARMGSTRLPGKVLKPVLNKPLLAYQIDQLKRTQLIDQLVIATTIESQDDLIEQFCQSNGLAYFRGSETDVLNRYEEAARKFNADVVVRLTSDCPLIDSTVVDSVIGHFFTNRAYDYVSNTIKRTFPRGMDTEVFTYELLKEAEQKATFEREREHVTPYMTNPKNGFAIGHWLGEQDYSHIRLTVDTVEDFQLVERIIKSLASEKDYFTLTDVLKLLNDHPEWTLINNHIEQKKD</sequence>
<evidence type="ECO:0000313" key="1">
    <source>
        <dbReference type="EMBL" id="MDQ0350238.1"/>
    </source>
</evidence>
<dbReference type="Proteomes" id="UP001236723">
    <property type="component" value="Unassembled WGS sequence"/>
</dbReference>
<comment type="caution">
    <text evidence="1">The sequence shown here is derived from an EMBL/GenBank/DDBJ whole genome shotgun (WGS) entry which is preliminary data.</text>
</comment>
<keyword evidence="2" id="KW-1185">Reference proteome</keyword>